<protein>
    <submittedName>
        <fullName evidence="2">HlyD family efflux transporter periplasmic adaptor subunit</fullName>
    </submittedName>
</protein>
<dbReference type="Proteomes" id="UP000720344">
    <property type="component" value="Unassembled WGS sequence"/>
</dbReference>
<sequence length="323" mass="34786">MGISRSQVVIGLVVLAGGAAAAYFLTRPPALPAGFATGAGRIEATEVDVATKVPGRLLRLQPREGATLRADEVVGELDALDVAAQLRAAEAQVRQAQEAVREAREGVRKGEADQRLAQRTLARSQELVQRGFISKDRLDRDLSAEDGAVAALAAARARVDEADAAQAAAVARADSLRANVGETVLKAPIDGRVLYRLAEPGQVLPAGGKVLTLLDFSDVFLYVFLPANEAGRVALGSEARIVADAWPDQVIPAHVSFVSPRAQFTPREVETRNEREKLMFRVRLKVDADWLQANVQRITVGTPAVAWFRLDPAQPWPDKLGKR</sequence>
<proteinExistence type="predicted"/>
<dbReference type="PANTHER" id="PTHR30438">
    <property type="entry name" value="36 KDA ANTIGEN-RELATED"/>
    <property type="match status" value="1"/>
</dbReference>
<feature type="coiled-coil region" evidence="1">
    <location>
        <begin position="79"/>
        <end position="106"/>
    </location>
</feature>
<evidence type="ECO:0000313" key="2">
    <source>
        <dbReference type="EMBL" id="NJA88682.1"/>
    </source>
</evidence>
<keyword evidence="1" id="KW-0175">Coiled coil</keyword>
<gene>
    <name evidence="2" type="ORF">HCX48_05515</name>
</gene>
<reference evidence="3" key="1">
    <citation type="submission" date="2020-03" db="EMBL/GenBank/DDBJ databases">
        <title>Whole-genome sequence of the purple nonsulfur bacterium Rhodocyclus tenuis DSM112.</title>
        <authorList>
            <person name="Kyndt J.A."/>
            <person name="Meyer T.E."/>
        </authorList>
    </citation>
    <scope>NUCLEOTIDE SEQUENCE [LARGE SCALE GENOMIC DNA]</scope>
    <source>
        <strain evidence="3">DSM 112</strain>
    </source>
</reference>
<evidence type="ECO:0000313" key="3">
    <source>
        <dbReference type="Proteomes" id="UP000720344"/>
    </source>
</evidence>
<evidence type="ECO:0000256" key="1">
    <source>
        <dbReference type="SAM" id="Coils"/>
    </source>
</evidence>
<dbReference type="PANTHER" id="PTHR30438:SF2">
    <property type="entry name" value="MEMBRANE PROTEIN"/>
    <property type="match status" value="1"/>
</dbReference>
<name>A0ABX0WGE9_9RHOO</name>
<dbReference type="Gene3D" id="2.40.30.170">
    <property type="match status" value="1"/>
</dbReference>
<organism evidence="2 3">
    <name type="scientific">Rhodocyclus gracilis</name>
    <dbReference type="NCBI Taxonomy" id="2929842"/>
    <lineage>
        <taxon>Bacteria</taxon>
        <taxon>Pseudomonadati</taxon>
        <taxon>Pseudomonadota</taxon>
        <taxon>Betaproteobacteria</taxon>
        <taxon>Rhodocyclales</taxon>
        <taxon>Rhodocyclaceae</taxon>
        <taxon>Rhodocyclus</taxon>
    </lineage>
</organism>
<dbReference type="EMBL" id="JAATWB010000003">
    <property type="protein sequence ID" value="NJA88682.1"/>
    <property type="molecule type" value="Genomic_DNA"/>
</dbReference>
<dbReference type="Gene3D" id="2.40.50.100">
    <property type="match status" value="1"/>
</dbReference>
<dbReference type="SUPFAM" id="SSF111369">
    <property type="entry name" value="HlyD-like secretion proteins"/>
    <property type="match status" value="1"/>
</dbReference>
<comment type="caution">
    <text evidence="2">The sequence shown here is derived from an EMBL/GenBank/DDBJ whole genome shotgun (WGS) entry which is preliminary data.</text>
</comment>
<keyword evidence="3" id="KW-1185">Reference proteome</keyword>
<dbReference type="Gene3D" id="1.10.287.470">
    <property type="entry name" value="Helix hairpin bin"/>
    <property type="match status" value="1"/>
</dbReference>
<accession>A0ABX0WGE9</accession>